<dbReference type="InterPro" id="IPR036875">
    <property type="entry name" value="Znf_CCHC_sf"/>
</dbReference>
<keyword evidence="5" id="KW-1185">Reference proteome</keyword>
<dbReference type="EMBL" id="JBEFKJ010000011">
    <property type="protein sequence ID" value="KAL2043482.1"/>
    <property type="molecule type" value="Genomic_DNA"/>
</dbReference>
<dbReference type="SUPFAM" id="SSF57756">
    <property type="entry name" value="Retrovirus zinc finger-like domains"/>
    <property type="match status" value="1"/>
</dbReference>
<evidence type="ECO:0000256" key="2">
    <source>
        <dbReference type="SAM" id="MobiDB-lite"/>
    </source>
</evidence>
<evidence type="ECO:0000256" key="1">
    <source>
        <dbReference type="PROSITE-ProRule" id="PRU00047"/>
    </source>
</evidence>
<feature type="domain" description="CCHC-type" evidence="3">
    <location>
        <begin position="108"/>
        <end position="123"/>
    </location>
</feature>
<feature type="region of interest" description="Disordered" evidence="2">
    <location>
        <begin position="135"/>
        <end position="163"/>
    </location>
</feature>
<proteinExistence type="predicted"/>
<dbReference type="Proteomes" id="UP001590950">
    <property type="component" value="Unassembled WGS sequence"/>
</dbReference>
<keyword evidence="1" id="KW-0863">Zinc-finger</keyword>
<protein>
    <recommendedName>
        <fullName evidence="3">CCHC-type domain-containing protein</fullName>
    </recommendedName>
</protein>
<reference evidence="4 5" key="1">
    <citation type="submission" date="2024-09" db="EMBL/GenBank/DDBJ databases">
        <title>Rethinking Asexuality: The Enigmatic Case of Functional Sexual Genes in Lepraria (Stereocaulaceae).</title>
        <authorList>
            <person name="Doellman M."/>
            <person name="Sun Y."/>
            <person name="Barcenas-Pena A."/>
            <person name="Lumbsch H.T."/>
            <person name="Grewe F."/>
        </authorList>
    </citation>
    <scope>NUCLEOTIDE SEQUENCE [LARGE SCALE GENOMIC DNA]</scope>
    <source>
        <strain evidence="4 5">Mercado 3170</strain>
    </source>
</reference>
<feature type="compositionally biased region" description="Pro residues" evidence="2">
    <location>
        <begin position="152"/>
        <end position="163"/>
    </location>
</feature>
<keyword evidence="1" id="KW-0862">Zinc</keyword>
<dbReference type="Gene3D" id="4.10.60.10">
    <property type="entry name" value="Zinc finger, CCHC-type"/>
    <property type="match status" value="1"/>
</dbReference>
<evidence type="ECO:0000313" key="5">
    <source>
        <dbReference type="Proteomes" id="UP001590950"/>
    </source>
</evidence>
<keyword evidence="1" id="KW-0479">Metal-binding</keyword>
<gene>
    <name evidence="4" type="ORF">N7G274_003789</name>
</gene>
<evidence type="ECO:0000259" key="3">
    <source>
        <dbReference type="PROSITE" id="PS50158"/>
    </source>
</evidence>
<evidence type="ECO:0000313" key="4">
    <source>
        <dbReference type="EMBL" id="KAL2043482.1"/>
    </source>
</evidence>
<accession>A0ABR4ACB3</accession>
<feature type="region of interest" description="Disordered" evidence="2">
    <location>
        <begin position="78"/>
        <end position="100"/>
    </location>
</feature>
<dbReference type="InterPro" id="IPR001878">
    <property type="entry name" value="Znf_CCHC"/>
</dbReference>
<comment type="caution">
    <text evidence="4">The sequence shown here is derived from an EMBL/GenBank/DDBJ whole genome shotgun (WGS) entry which is preliminary data.</text>
</comment>
<dbReference type="PROSITE" id="PS50158">
    <property type="entry name" value="ZF_CCHC"/>
    <property type="match status" value="1"/>
</dbReference>
<sequence>MILFKKNMSQEMKNLLVQQIDPPTEFSSYLELAMKLHNNYKEANKKSRTSTNQRHSYAPLPTFTVTAAPAQAVTTAIGVHPGPMDLSNTRSRPLTAEEKARRRREGLCNYCGEKGHLYATCPKATIANVRKLQLQTSVTTPPSAPSSVYSPSPSPSPPPPSEN</sequence>
<name>A0ABR4ACB3_9LECA</name>
<organism evidence="4 5">
    <name type="scientific">Stereocaulon virgatum</name>
    <dbReference type="NCBI Taxonomy" id="373712"/>
    <lineage>
        <taxon>Eukaryota</taxon>
        <taxon>Fungi</taxon>
        <taxon>Dikarya</taxon>
        <taxon>Ascomycota</taxon>
        <taxon>Pezizomycotina</taxon>
        <taxon>Lecanoromycetes</taxon>
        <taxon>OSLEUM clade</taxon>
        <taxon>Lecanoromycetidae</taxon>
        <taxon>Lecanorales</taxon>
        <taxon>Lecanorineae</taxon>
        <taxon>Stereocaulaceae</taxon>
        <taxon>Stereocaulon</taxon>
    </lineage>
</organism>